<gene>
    <name evidence="2" type="ORF">C2E20_2529</name>
</gene>
<feature type="region of interest" description="Disordered" evidence="1">
    <location>
        <begin position="46"/>
        <end position="126"/>
    </location>
</feature>
<feature type="compositionally biased region" description="Low complexity" evidence="1">
    <location>
        <begin position="1068"/>
        <end position="1080"/>
    </location>
</feature>
<feature type="compositionally biased region" description="Basic residues" evidence="1">
    <location>
        <begin position="1002"/>
        <end position="1013"/>
    </location>
</feature>
<feature type="compositionally biased region" description="Low complexity" evidence="1">
    <location>
        <begin position="147"/>
        <end position="177"/>
    </location>
</feature>
<feature type="region of interest" description="Disordered" evidence="1">
    <location>
        <begin position="818"/>
        <end position="857"/>
    </location>
</feature>
<feature type="compositionally biased region" description="Low complexity" evidence="1">
    <location>
        <begin position="824"/>
        <end position="854"/>
    </location>
</feature>
<feature type="region of interest" description="Disordered" evidence="1">
    <location>
        <begin position="477"/>
        <end position="519"/>
    </location>
</feature>
<feature type="compositionally biased region" description="Low complexity" evidence="1">
    <location>
        <begin position="963"/>
        <end position="972"/>
    </location>
</feature>
<dbReference type="AlphaFoldDB" id="A0A2P6VJP8"/>
<feature type="compositionally biased region" description="Low complexity" evidence="1">
    <location>
        <begin position="371"/>
        <end position="382"/>
    </location>
</feature>
<proteinExistence type="predicted"/>
<accession>A0A2P6VJP8</accession>
<feature type="compositionally biased region" description="Low complexity" evidence="1">
    <location>
        <begin position="286"/>
        <end position="295"/>
    </location>
</feature>
<feature type="region of interest" description="Disordered" evidence="1">
    <location>
        <begin position="371"/>
        <end position="404"/>
    </location>
</feature>
<feature type="compositionally biased region" description="Low complexity" evidence="1">
    <location>
        <begin position="1048"/>
        <end position="1059"/>
    </location>
</feature>
<evidence type="ECO:0000256" key="1">
    <source>
        <dbReference type="SAM" id="MobiDB-lite"/>
    </source>
</evidence>
<feature type="region of interest" description="Disordered" evidence="1">
    <location>
        <begin position="949"/>
        <end position="1036"/>
    </location>
</feature>
<feature type="compositionally biased region" description="Low complexity" evidence="1">
    <location>
        <begin position="46"/>
        <end position="68"/>
    </location>
</feature>
<feature type="compositionally biased region" description="Low complexity" evidence="1">
    <location>
        <begin position="391"/>
        <end position="403"/>
    </location>
</feature>
<feature type="region of interest" description="Disordered" evidence="1">
    <location>
        <begin position="563"/>
        <end position="583"/>
    </location>
</feature>
<evidence type="ECO:0000313" key="3">
    <source>
        <dbReference type="Proteomes" id="UP000239649"/>
    </source>
</evidence>
<comment type="caution">
    <text evidence="2">The sequence shown here is derived from an EMBL/GenBank/DDBJ whole genome shotgun (WGS) entry which is preliminary data.</text>
</comment>
<feature type="compositionally biased region" description="Gly residues" evidence="1">
    <location>
        <begin position="234"/>
        <end position="252"/>
    </location>
</feature>
<feature type="compositionally biased region" description="Low complexity" evidence="1">
    <location>
        <begin position="95"/>
        <end position="125"/>
    </location>
</feature>
<dbReference type="Proteomes" id="UP000239649">
    <property type="component" value="Unassembled WGS sequence"/>
</dbReference>
<reference evidence="2 3" key="1">
    <citation type="journal article" date="2018" name="Plant J.">
        <title>Genome sequences of Chlorella sorokiniana UTEX 1602 and Micractinium conductrix SAG 241.80: implications to maltose excretion by a green alga.</title>
        <authorList>
            <person name="Arriola M.B."/>
            <person name="Velmurugan N."/>
            <person name="Zhang Y."/>
            <person name="Plunkett M.H."/>
            <person name="Hondzo H."/>
            <person name="Barney B.M."/>
        </authorList>
    </citation>
    <scope>NUCLEOTIDE SEQUENCE [LARGE SCALE GENOMIC DNA]</scope>
    <source>
        <strain evidence="2 3">SAG 241.80</strain>
    </source>
</reference>
<feature type="region of interest" description="Disordered" evidence="1">
    <location>
        <begin position="1048"/>
        <end position="1101"/>
    </location>
</feature>
<organism evidence="2 3">
    <name type="scientific">Micractinium conductrix</name>
    <dbReference type="NCBI Taxonomy" id="554055"/>
    <lineage>
        <taxon>Eukaryota</taxon>
        <taxon>Viridiplantae</taxon>
        <taxon>Chlorophyta</taxon>
        <taxon>core chlorophytes</taxon>
        <taxon>Trebouxiophyceae</taxon>
        <taxon>Chlorellales</taxon>
        <taxon>Chlorellaceae</taxon>
        <taxon>Chlorella clade</taxon>
        <taxon>Micractinium</taxon>
    </lineage>
</organism>
<feature type="region of interest" description="Disordered" evidence="1">
    <location>
        <begin position="1"/>
        <end position="23"/>
    </location>
</feature>
<feature type="compositionally biased region" description="Basic residues" evidence="1">
    <location>
        <begin position="325"/>
        <end position="336"/>
    </location>
</feature>
<name>A0A2P6VJP8_9CHLO</name>
<keyword evidence="3" id="KW-1185">Reference proteome</keyword>
<dbReference type="EMBL" id="LHPF02000005">
    <property type="protein sequence ID" value="PSC74298.1"/>
    <property type="molecule type" value="Genomic_DNA"/>
</dbReference>
<protein>
    <submittedName>
        <fullName evidence="2">Uncharacterized protein</fullName>
    </submittedName>
</protein>
<feature type="compositionally biased region" description="Low complexity" evidence="1">
    <location>
        <begin position="1089"/>
        <end position="1099"/>
    </location>
</feature>
<feature type="region of interest" description="Disordered" evidence="1">
    <location>
        <begin position="140"/>
        <end position="359"/>
    </location>
</feature>
<sequence length="1211" mass="122816">MGLRDKARGLLQPGARSGSAPAPLTAAAWAAEGGLPPAAVQPATQLAAPMAAAAQAAPRAPLAAAAPQAAPPVVPAASQPDGGQQPMGRLKKLQADLARSAARAATAPPSLQQVSQPAASQAPSQYAGKVMVVGGRIIRLDGGPSGGRHASPPAAAGAAPVEDAAPQQQQQQQQQQQHDVLLDRGAARAAVVLGSGDDDFDFDPTDALRRQARSGKGGGGVGKVASQGGVLARAGGGGAGWGAGSAGWGAGSGAQLPDEDDPLMAGLTQLAAPTAGQPRKKGRGGSATTPAGASALKERKARAAQPADGGKKGGGGGGRSGATRAVRKPSAPKRKNLATSPSISQAEGVEGSERSDQDQLADELLLPAAAAARRQQRRQQVVQEEDEGEEAPPAAAAAAAPPQQHRRQHRLALLRCEPGCYWAFHVLTVMQMVNNSPTSALGGMAPTKALFGTLPSNMNLPLLDDIVRLLGFTSSAEANDADTPPAPATRKGSAAQPKRRRTLSELVLPSDSEDEASDDAALDEATLQIAATASPLGRRSTRTNAGGRLSQLVADELLDEAGEVPTRALPQRATAMRSPSGKRRAATSLLDQLAAIAAECDAADELDKVDDSSDGAGTSADAEAAAILTAHHGAHQEQVLALHVRNRQRIRSQGGKGGAEFDIGDAVLLKPASMGKVGTSTIQRKRLTCRVVGVAEQTGKYHLRCNTGLLKGTYGGGEVLRPAPAESAAELNFAADADSSEAPLVTLTAAVNAELLVTAGGKRRRTLKKLQADLARSAARAATAPPSLQQVSQPAASQAPSQYAGKVMVVGGRIIRLDGGPSGGRHASPPAAAGAAPVEDAAPQQQQQQQQQQQHDVLLDRGAARAAVVLGSGDDDFDFDPTDALRRQARSGKGGGGVGKVASQGGVLARAGGGGAGWGAGSAGWGAGSGAQLPDEDDPLMAGLTQLAAPTAGQPRKKGRGGSATTPAGASALKERKARAAQPADGGKKGGGGGGRSGATRAVRKPSAPKRKNLATSPSISQAEGVEGSERSDQDQLADELLLPAAAAARRQQRRQQVVQEEDEGEEAPPAAAAAAAPPQQRGPPPNAPAGAAAGPGEDLVVDLDESGGHWVGGTEGEPHLTLAVPANINRYLRSYQREGIRFLMRHGMRCSCLAKAAISAADTPSPNTPSQLEVGDEARRVLNSSCIPAATAHRLHTPGLPRPTASHDRI</sequence>
<evidence type="ECO:0000313" key="2">
    <source>
        <dbReference type="EMBL" id="PSC74298.1"/>
    </source>
</evidence>